<dbReference type="Gramene" id="KQL08597">
    <property type="protein sequence ID" value="KQL08597"/>
    <property type="gene ID" value="SETIT_005339mg"/>
</dbReference>
<proteinExistence type="predicted"/>
<reference evidence="3" key="1">
    <citation type="journal article" date="2012" name="Nat. Biotechnol.">
        <title>Reference genome sequence of the model plant Setaria.</title>
        <authorList>
            <person name="Bennetzen J.L."/>
            <person name="Schmutz J."/>
            <person name="Wang H."/>
            <person name="Percifield R."/>
            <person name="Hawkins J."/>
            <person name="Pontaroli A.C."/>
            <person name="Estep M."/>
            <person name="Feng L."/>
            <person name="Vaughn J.N."/>
            <person name="Grimwood J."/>
            <person name="Jenkins J."/>
            <person name="Barry K."/>
            <person name="Lindquist E."/>
            <person name="Hellsten U."/>
            <person name="Deshpande S."/>
            <person name="Wang X."/>
            <person name="Wu X."/>
            <person name="Mitros T."/>
            <person name="Triplett J."/>
            <person name="Yang X."/>
            <person name="Ye C.Y."/>
            <person name="Mauro-Herrera M."/>
            <person name="Wang L."/>
            <person name="Li P."/>
            <person name="Sharma M."/>
            <person name="Sharma R."/>
            <person name="Ronald P.C."/>
            <person name="Panaud O."/>
            <person name="Kellogg E.A."/>
            <person name="Brutnell T.P."/>
            <person name="Doust A.N."/>
            <person name="Tuskan G.A."/>
            <person name="Rokhsar D."/>
            <person name="Devos K.M."/>
        </authorList>
    </citation>
    <scope>NUCLEOTIDE SEQUENCE [LARGE SCALE GENOMIC DNA]</scope>
    <source>
        <strain evidence="3">cv. Yugu1</strain>
    </source>
</reference>
<sequence>MAARAGPGRIPRRRWPPRGATPGGGRVRTHRRRRTPPGTAGRCRWWCWPTWRSW</sequence>
<dbReference type="EMBL" id="AGNK02003460">
    <property type="status" value="NOT_ANNOTATED_CDS"/>
    <property type="molecule type" value="Genomic_DNA"/>
</dbReference>
<dbReference type="EnsemblPlants" id="KQL08597">
    <property type="protein sequence ID" value="KQL08597"/>
    <property type="gene ID" value="SETIT_005339mg"/>
</dbReference>
<accession>K3XTT2</accession>
<dbReference type="AlphaFoldDB" id="K3XTT2"/>
<evidence type="ECO:0000256" key="1">
    <source>
        <dbReference type="SAM" id="MobiDB-lite"/>
    </source>
</evidence>
<keyword evidence="3" id="KW-1185">Reference proteome</keyword>
<feature type="region of interest" description="Disordered" evidence="1">
    <location>
        <begin position="1"/>
        <end position="41"/>
    </location>
</feature>
<dbReference type="Proteomes" id="UP000004995">
    <property type="component" value="Unassembled WGS sequence"/>
</dbReference>
<evidence type="ECO:0000313" key="2">
    <source>
        <dbReference type="EnsemblPlants" id="KQL08597"/>
    </source>
</evidence>
<reference evidence="2" key="2">
    <citation type="submission" date="2018-08" db="UniProtKB">
        <authorList>
            <consortium name="EnsemblPlants"/>
        </authorList>
    </citation>
    <scope>IDENTIFICATION</scope>
    <source>
        <strain evidence="2">Yugu1</strain>
    </source>
</reference>
<dbReference type="HOGENOM" id="CLU_3053989_0_0_1"/>
<organism evidence="2 3">
    <name type="scientific">Setaria italica</name>
    <name type="common">Foxtail millet</name>
    <name type="synonym">Panicum italicum</name>
    <dbReference type="NCBI Taxonomy" id="4555"/>
    <lineage>
        <taxon>Eukaryota</taxon>
        <taxon>Viridiplantae</taxon>
        <taxon>Streptophyta</taxon>
        <taxon>Embryophyta</taxon>
        <taxon>Tracheophyta</taxon>
        <taxon>Spermatophyta</taxon>
        <taxon>Magnoliopsida</taxon>
        <taxon>Liliopsida</taxon>
        <taxon>Poales</taxon>
        <taxon>Poaceae</taxon>
        <taxon>PACMAD clade</taxon>
        <taxon>Panicoideae</taxon>
        <taxon>Panicodae</taxon>
        <taxon>Paniceae</taxon>
        <taxon>Cenchrinae</taxon>
        <taxon>Setaria</taxon>
    </lineage>
</organism>
<name>K3XTT2_SETIT</name>
<dbReference type="InParanoid" id="K3XTT2"/>
<protein>
    <submittedName>
        <fullName evidence="2">Uncharacterized protein</fullName>
    </submittedName>
</protein>
<evidence type="ECO:0000313" key="3">
    <source>
        <dbReference type="Proteomes" id="UP000004995"/>
    </source>
</evidence>